<name>A0A9R1TKY4_9HYME</name>
<feature type="compositionally biased region" description="Basic and acidic residues" evidence="1">
    <location>
        <begin position="702"/>
        <end position="711"/>
    </location>
</feature>
<dbReference type="GeneID" id="105271164"/>
<feature type="compositionally biased region" description="Polar residues" evidence="1">
    <location>
        <begin position="213"/>
        <end position="226"/>
    </location>
</feature>
<gene>
    <name evidence="3" type="primary">blo</name>
</gene>
<organism evidence="2 3">
    <name type="scientific">Fopius arisanus</name>
    <dbReference type="NCBI Taxonomy" id="64838"/>
    <lineage>
        <taxon>Eukaryota</taxon>
        <taxon>Metazoa</taxon>
        <taxon>Ecdysozoa</taxon>
        <taxon>Arthropoda</taxon>
        <taxon>Hexapoda</taxon>
        <taxon>Insecta</taxon>
        <taxon>Pterygota</taxon>
        <taxon>Neoptera</taxon>
        <taxon>Endopterygota</taxon>
        <taxon>Hymenoptera</taxon>
        <taxon>Apocrita</taxon>
        <taxon>Ichneumonoidea</taxon>
        <taxon>Braconidae</taxon>
        <taxon>Opiinae</taxon>
        <taxon>Fopius</taxon>
    </lineage>
</organism>
<protein>
    <submittedName>
        <fullName evidence="3">Uncharacterized protein blo isoform X2</fullName>
    </submittedName>
</protein>
<sequence>MMVELDSAGTGVGDSRPNIVDTSGNFEDTPGSSSSGLKPAERSVSFNRDVHVKRIGRGAPRVTSALAGDGEGRLMPTPVHKESIGTRSKEDLAHEAALVLQQAESLNCVARDNRRQPSKFNTLPARRGTKKRIDSSPNDNRASEITGESPTTKRKKKLDRSVSDASAQKHKSPLAKLFTPKLERKHNGTVKRSVSDAGTSDREKIRRKRSGSDNETGDTSSPTPSTRIKKQLSPIIEASPQVDKPFDFTGQLKPREHIVHIQTEVERDEVDEARDMPHSSRYDSRDTGSTIRKMIHRLSNDRSPPPRLTSTMVAPGPGFGHNNNRPFSYTRPNDDVTQPSGSITISDKKRPQRSHSDSDEGLGLDRKDSSRENSPAEKDYRGVPYNPFYETRRNGEINGFDSRYDKPDRYTSKIFVQEDTNRNLGGITSKTSELSARRDLLESRMKSRLLNEDPFSGKGNGIFRKTEHEIIDKPIVPSPVTPDRVSSPKRYSETYISETRTNSNGEKYIFEKELREDNGKVFGFEKKITNKIPPNYAEPSPVRGNGYKVETRTDKHGDKYIIETKLHDDYNEGEFKPFMSDKSRTSPEERFETLGNKVSYVKAPVTVNRFIENREFSKSEDFLDREPRNVSRRRDLYVPKMRKNLETIRGISKSSQRLDEVVEKSLPRSGYMTRSHENLRLDSDYVNTRDFRRANGRQAYRNDIRDGRLNDDYDTDISQMTNSHLETNGYYDKENRRTSQIRKRYNGSYDGSPPSRVRNDSERGYNSSRYDSDATGGRESVHRREVRYRTEETSRSVRKEHRKIPEERSVPLRGSRNRLDYLDDSESARESPRGGKTRLHQSRLETFDESPEMTPRVFHESKVRRERHESRHRETGLTDPDRKDRLADSGIENDYRRDSQEADRREPLESEDEGFVTLQFIKHERKHTDRNMNLTPLEKRRYDKYTSKVTSKPPSGLNDKKFEKKVTKKSGTMSKVRQLFGKKEKKDKEEKNKMKRRPGDADGSSSGGTGALTDDEVTQRYKEYRGDRLRSAKSARDLDYDIEQEYRERRRLSTPSESPSPGRPTRLSRSTGTLTHEESYLESTTTLTRENQTPPETKGWFKSLSRKNKTSTKNVDKKSRIPESEIMTTGTEDEEVSSAAPERISANKNIRFCGDTDQESLSSHRDLHRNKRDDQHVPSRREKTIINAVRQGIVNGARKPVRHAESALSSGESTTGDSSQQSQNSQRSQRSVVYLHAATVGEIPGPNERRRAASREELNRPLQSHTRTVSRSVSVLAPWKPRHYREPFEINYDQQYHKPTTTLRRRQRSRDEATLGRKGKDPSRRSKDNLSKTGTMSRSTLKSKDKQKVDRTVSTESLQHSRAPKNGTSRVELNRSTSVPRDPNKSAGWFKIKSKKSRA</sequence>
<feature type="compositionally biased region" description="Polar residues" evidence="1">
    <location>
        <begin position="716"/>
        <end position="726"/>
    </location>
</feature>
<feature type="compositionally biased region" description="Basic and acidic residues" evidence="1">
    <location>
        <begin position="273"/>
        <end position="286"/>
    </location>
</feature>
<feature type="compositionally biased region" description="Basic and acidic residues" evidence="1">
    <location>
        <begin position="1342"/>
        <end position="1353"/>
    </location>
</feature>
<dbReference type="RefSeq" id="XP_011310843.1">
    <property type="nucleotide sequence ID" value="XM_011312541.1"/>
</dbReference>
<feature type="compositionally biased region" description="Polar residues" evidence="1">
    <location>
        <begin position="1331"/>
        <end position="1340"/>
    </location>
</feature>
<feature type="compositionally biased region" description="Basic and acidic residues" evidence="1">
    <location>
        <begin position="1247"/>
        <end position="1259"/>
    </location>
</feature>
<evidence type="ECO:0000256" key="1">
    <source>
        <dbReference type="SAM" id="MobiDB-lite"/>
    </source>
</evidence>
<feature type="region of interest" description="Disordered" evidence="1">
    <location>
        <begin position="702"/>
        <end position="911"/>
    </location>
</feature>
<dbReference type="CTD" id="35866"/>
<feature type="compositionally biased region" description="Polar residues" evidence="1">
    <location>
        <begin position="1354"/>
        <end position="1379"/>
    </location>
</feature>
<feature type="compositionally biased region" description="Basic and acidic residues" evidence="1">
    <location>
        <begin position="857"/>
        <end position="908"/>
    </location>
</feature>
<feature type="region of interest" description="Disordered" evidence="1">
    <location>
        <begin position="1290"/>
        <end position="1399"/>
    </location>
</feature>
<feature type="compositionally biased region" description="Polar residues" evidence="1">
    <location>
        <begin position="1292"/>
        <end position="1302"/>
    </location>
</feature>
<feature type="compositionally biased region" description="Basic and acidic residues" evidence="1">
    <location>
        <begin position="79"/>
        <end position="88"/>
    </location>
</feature>
<feature type="compositionally biased region" description="Basic and acidic residues" evidence="1">
    <location>
        <begin position="346"/>
        <end position="381"/>
    </location>
</feature>
<feature type="compositionally biased region" description="Basic and acidic residues" evidence="1">
    <location>
        <begin position="1171"/>
        <end position="1184"/>
    </location>
</feature>
<proteinExistence type="predicted"/>
<evidence type="ECO:0000313" key="3">
    <source>
        <dbReference type="RefSeq" id="XP_011310843.1"/>
    </source>
</evidence>
<evidence type="ECO:0000313" key="2">
    <source>
        <dbReference type="Proteomes" id="UP000694866"/>
    </source>
</evidence>
<feature type="compositionally biased region" description="Low complexity" evidence="1">
    <location>
        <begin position="1209"/>
        <end position="1231"/>
    </location>
</feature>
<feature type="compositionally biased region" description="Basic and acidic residues" evidence="1">
    <location>
        <begin position="253"/>
        <end position="265"/>
    </location>
</feature>
<feature type="compositionally biased region" description="Basic and acidic residues" evidence="1">
    <location>
        <begin position="1309"/>
        <end position="1330"/>
    </location>
</feature>
<feature type="compositionally biased region" description="Basic and acidic residues" evidence="1">
    <location>
        <begin position="817"/>
        <end position="833"/>
    </location>
</feature>
<accession>A0A9R1TKY4</accession>
<feature type="region of interest" description="Disordered" evidence="1">
    <location>
        <begin position="1"/>
        <end position="88"/>
    </location>
</feature>
<feature type="region of interest" description="Disordered" evidence="1">
    <location>
        <begin position="111"/>
        <end position="387"/>
    </location>
</feature>
<keyword evidence="2" id="KW-1185">Reference proteome</keyword>
<feature type="compositionally biased region" description="Polar residues" evidence="1">
    <location>
        <begin position="20"/>
        <end position="36"/>
    </location>
</feature>
<feature type="compositionally biased region" description="Basic and acidic residues" evidence="1">
    <location>
        <begin position="1114"/>
        <end position="1123"/>
    </location>
</feature>
<feature type="compositionally biased region" description="Basic and acidic residues" evidence="1">
    <location>
        <begin position="779"/>
        <end position="810"/>
    </location>
</feature>
<reference evidence="3" key="1">
    <citation type="submission" date="2025-08" db="UniProtKB">
        <authorList>
            <consortium name="RefSeq"/>
        </authorList>
    </citation>
    <scope>IDENTIFICATION</scope>
    <source>
        <strain evidence="3">USDA-PBARC FA_bdor</strain>
        <tissue evidence="3">Whole organism</tissue>
    </source>
</reference>
<feature type="compositionally biased region" description="Basic and acidic residues" evidence="1">
    <location>
        <begin position="937"/>
        <end position="946"/>
    </location>
</feature>
<feature type="compositionally biased region" description="Basic and acidic residues" evidence="1">
    <location>
        <begin position="1017"/>
        <end position="1048"/>
    </location>
</feature>
<feature type="compositionally biased region" description="Polar residues" evidence="1">
    <location>
        <begin position="321"/>
        <end position="345"/>
    </location>
</feature>
<feature type="region of interest" description="Disordered" evidence="1">
    <location>
        <begin position="927"/>
        <end position="1272"/>
    </location>
</feature>
<dbReference type="Proteomes" id="UP000694866">
    <property type="component" value="Unplaced"/>
</dbReference>
<feature type="compositionally biased region" description="Basic and acidic residues" evidence="1">
    <location>
        <begin position="981"/>
        <end position="1000"/>
    </location>
</feature>
<dbReference type="OrthoDB" id="6512771at2759"/>